<keyword evidence="7" id="KW-1185">Reference proteome</keyword>
<dbReference type="InterPro" id="IPR000086">
    <property type="entry name" value="NUDIX_hydrolase_dom"/>
</dbReference>
<dbReference type="RefSeq" id="WP_170176469.1">
    <property type="nucleotide sequence ID" value="NZ_FOFT01000012.1"/>
</dbReference>
<keyword evidence="3 4" id="KW-0378">Hydrolase</keyword>
<feature type="domain" description="Nudix hydrolase" evidence="5">
    <location>
        <begin position="19"/>
        <end position="139"/>
    </location>
</feature>
<evidence type="ECO:0000313" key="6">
    <source>
        <dbReference type="EMBL" id="SES37292.1"/>
    </source>
</evidence>
<dbReference type="Pfam" id="PF00293">
    <property type="entry name" value="NUDIX"/>
    <property type="match status" value="1"/>
</dbReference>
<evidence type="ECO:0000256" key="2">
    <source>
        <dbReference type="ARBA" id="ARBA00005582"/>
    </source>
</evidence>
<dbReference type="AlphaFoldDB" id="A0A1H9WTM0"/>
<dbReference type="PRINTS" id="PR00502">
    <property type="entry name" value="NUDIXFAMILY"/>
</dbReference>
<gene>
    <name evidence="6" type="ORF">SAMN05216195_112219</name>
</gene>
<sequence>MASPARLPQDSQPGVVSRGYVLGATCVVFDPLGRVLLVRRRSPQRWELPGGLADKGEAITDTAVREVREETGVDVRLSRLVGVYQHPSREIVAMVFVAVSVGGEPVATDEASEVEWVSVRDARERLHPLFLPRLEDAMPLCHTAPLHVHEGTAVLDGLPSLN</sequence>
<dbReference type="Gene3D" id="3.90.79.10">
    <property type="entry name" value="Nucleoside Triphosphate Pyrophosphohydrolase"/>
    <property type="match status" value="1"/>
</dbReference>
<proteinExistence type="inferred from homology"/>
<evidence type="ECO:0000256" key="4">
    <source>
        <dbReference type="RuleBase" id="RU003476"/>
    </source>
</evidence>
<reference evidence="7" key="1">
    <citation type="submission" date="2016-10" db="EMBL/GenBank/DDBJ databases">
        <authorList>
            <person name="Varghese N."/>
            <person name="Submissions S."/>
        </authorList>
    </citation>
    <scope>NUCLEOTIDE SEQUENCE [LARGE SCALE GENOMIC DNA]</scope>
    <source>
        <strain evidence="7">CGMCC 4.578</strain>
    </source>
</reference>
<dbReference type="GO" id="GO:0016787">
    <property type="term" value="F:hydrolase activity"/>
    <property type="evidence" value="ECO:0007669"/>
    <property type="project" value="UniProtKB-KW"/>
</dbReference>
<dbReference type="PANTHER" id="PTHR43046">
    <property type="entry name" value="GDP-MANNOSE MANNOSYL HYDROLASE"/>
    <property type="match status" value="1"/>
</dbReference>
<evidence type="ECO:0000256" key="1">
    <source>
        <dbReference type="ARBA" id="ARBA00001946"/>
    </source>
</evidence>
<dbReference type="PROSITE" id="PS51462">
    <property type="entry name" value="NUDIX"/>
    <property type="match status" value="1"/>
</dbReference>
<comment type="similarity">
    <text evidence="2 4">Belongs to the Nudix hydrolase family.</text>
</comment>
<dbReference type="EMBL" id="FOFT01000012">
    <property type="protein sequence ID" value="SES37292.1"/>
    <property type="molecule type" value="Genomic_DNA"/>
</dbReference>
<evidence type="ECO:0000256" key="3">
    <source>
        <dbReference type="ARBA" id="ARBA00022801"/>
    </source>
</evidence>
<comment type="cofactor">
    <cofactor evidence="1">
        <name>Mg(2+)</name>
        <dbReference type="ChEBI" id="CHEBI:18420"/>
    </cofactor>
</comment>
<dbReference type="CDD" id="cd02883">
    <property type="entry name" value="NUDIX_Hydrolase"/>
    <property type="match status" value="1"/>
</dbReference>
<evidence type="ECO:0000313" key="7">
    <source>
        <dbReference type="Proteomes" id="UP000199028"/>
    </source>
</evidence>
<name>A0A1H9WTM0_9PSEU</name>
<dbReference type="PANTHER" id="PTHR43046:SF16">
    <property type="entry name" value="ADP-RIBOSE PYROPHOSPHATASE YJHB-RELATED"/>
    <property type="match status" value="1"/>
</dbReference>
<dbReference type="InterPro" id="IPR015797">
    <property type="entry name" value="NUDIX_hydrolase-like_dom_sf"/>
</dbReference>
<protein>
    <submittedName>
        <fullName evidence="6">ADP-ribose pyrophosphatase YjhB, NUDIX family</fullName>
    </submittedName>
</protein>
<accession>A0A1H9WTM0</accession>
<evidence type="ECO:0000259" key="5">
    <source>
        <dbReference type="PROSITE" id="PS51462"/>
    </source>
</evidence>
<organism evidence="6 7">
    <name type="scientific">Lentzea flaviverrucosa</name>
    <dbReference type="NCBI Taxonomy" id="200379"/>
    <lineage>
        <taxon>Bacteria</taxon>
        <taxon>Bacillati</taxon>
        <taxon>Actinomycetota</taxon>
        <taxon>Actinomycetes</taxon>
        <taxon>Pseudonocardiales</taxon>
        <taxon>Pseudonocardiaceae</taxon>
        <taxon>Lentzea</taxon>
    </lineage>
</organism>
<dbReference type="PROSITE" id="PS00893">
    <property type="entry name" value="NUDIX_BOX"/>
    <property type="match status" value="1"/>
</dbReference>
<dbReference type="InterPro" id="IPR020084">
    <property type="entry name" value="NUDIX_hydrolase_CS"/>
</dbReference>
<dbReference type="SUPFAM" id="SSF55811">
    <property type="entry name" value="Nudix"/>
    <property type="match status" value="1"/>
</dbReference>
<dbReference type="InterPro" id="IPR020476">
    <property type="entry name" value="Nudix_hydrolase"/>
</dbReference>
<dbReference type="Proteomes" id="UP000199028">
    <property type="component" value="Unassembled WGS sequence"/>
</dbReference>